<protein>
    <submittedName>
        <fullName evidence="7">Site-specific recombinase XerD</fullName>
    </submittedName>
</protein>
<dbReference type="InterPro" id="IPR013762">
    <property type="entry name" value="Integrase-like_cat_sf"/>
</dbReference>
<evidence type="ECO:0000256" key="4">
    <source>
        <dbReference type="PROSITE-ProRule" id="PRU01248"/>
    </source>
</evidence>
<evidence type="ECO:0000256" key="3">
    <source>
        <dbReference type="ARBA" id="ARBA00023172"/>
    </source>
</evidence>
<dbReference type="InterPro" id="IPR050090">
    <property type="entry name" value="Tyrosine_recombinase_XerCD"/>
</dbReference>
<evidence type="ECO:0000259" key="6">
    <source>
        <dbReference type="PROSITE" id="PS51900"/>
    </source>
</evidence>
<comment type="similarity">
    <text evidence="1">Belongs to the 'phage' integrase family.</text>
</comment>
<dbReference type="STRING" id="407036.SAMN05216243_1197"/>
<sequence>MIELMKEIFYKLKSFQGGSYSTLSSIHIQSFIDELRKNCLSDSTIKRIFNVVHASLNHAVQIEVIKKNPTNHIEKPKVSFKENVIWNLNEVSLFLKTSQNSPYYIVFLLALTTGMRQGEILGLRWKDIDFENECLYVRKTLTHDGKGFKDGLKSKAGYRSIGLDTHTLNALESKRNKNKVKKLENGSLYVDCDLVICTTKGAPINPRNLLRAFHNIISKTSLTKIRFHDLRHTHASLMQQGENIKLISERLGHEASNRLAKQFFKQ</sequence>
<dbReference type="Proteomes" id="UP000198694">
    <property type="component" value="Unassembled WGS sequence"/>
</dbReference>
<dbReference type="PROSITE" id="PS51898">
    <property type="entry name" value="TYR_RECOMBINASE"/>
    <property type="match status" value="1"/>
</dbReference>
<dbReference type="InterPro" id="IPR010998">
    <property type="entry name" value="Integrase_recombinase_N"/>
</dbReference>
<feature type="domain" description="Tyr recombinase" evidence="5">
    <location>
        <begin position="81"/>
        <end position="266"/>
    </location>
</feature>
<keyword evidence="2 4" id="KW-0238">DNA-binding</keyword>
<name>A0A1G8X6L6_9BACI</name>
<reference evidence="7 8" key="1">
    <citation type="submission" date="2016-10" db="EMBL/GenBank/DDBJ databases">
        <authorList>
            <person name="de Groot N.N."/>
        </authorList>
    </citation>
    <scope>NUCLEOTIDE SEQUENCE [LARGE SCALE GENOMIC DNA]</scope>
    <source>
        <strain evidence="7 8">CGMCC 1.6502</strain>
    </source>
</reference>
<evidence type="ECO:0000256" key="1">
    <source>
        <dbReference type="ARBA" id="ARBA00008857"/>
    </source>
</evidence>
<dbReference type="InterPro" id="IPR044068">
    <property type="entry name" value="CB"/>
</dbReference>
<dbReference type="InterPro" id="IPR002104">
    <property type="entry name" value="Integrase_catalytic"/>
</dbReference>
<dbReference type="GO" id="GO:0006310">
    <property type="term" value="P:DNA recombination"/>
    <property type="evidence" value="ECO:0007669"/>
    <property type="project" value="UniProtKB-KW"/>
</dbReference>
<evidence type="ECO:0000313" key="7">
    <source>
        <dbReference type="EMBL" id="SDJ86262.1"/>
    </source>
</evidence>
<feature type="domain" description="Core-binding (CB)" evidence="6">
    <location>
        <begin position="1"/>
        <end position="60"/>
    </location>
</feature>
<dbReference type="InterPro" id="IPR011010">
    <property type="entry name" value="DNA_brk_join_enz"/>
</dbReference>
<dbReference type="PROSITE" id="PS51900">
    <property type="entry name" value="CB"/>
    <property type="match status" value="1"/>
</dbReference>
<dbReference type="PANTHER" id="PTHR30349">
    <property type="entry name" value="PHAGE INTEGRASE-RELATED"/>
    <property type="match status" value="1"/>
</dbReference>
<evidence type="ECO:0000256" key="2">
    <source>
        <dbReference type="ARBA" id="ARBA00023125"/>
    </source>
</evidence>
<dbReference type="Gene3D" id="1.10.443.10">
    <property type="entry name" value="Intergrase catalytic core"/>
    <property type="match status" value="1"/>
</dbReference>
<dbReference type="GO" id="GO:0015074">
    <property type="term" value="P:DNA integration"/>
    <property type="evidence" value="ECO:0007669"/>
    <property type="project" value="InterPro"/>
</dbReference>
<proteinExistence type="inferred from homology"/>
<keyword evidence="8" id="KW-1185">Reference proteome</keyword>
<organism evidence="7 8">
    <name type="scientific">Sediminibacillus albus</name>
    <dbReference type="NCBI Taxonomy" id="407036"/>
    <lineage>
        <taxon>Bacteria</taxon>
        <taxon>Bacillati</taxon>
        <taxon>Bacillota</taxon>
        <taxon>Bacilli</taxon>
        <taxon>Bacillales</taxon>
        <taxon>Bacillaceae</taxon>
        <taxon>Sediminibacillus</taxon>
    </lineage>
</organism>
<dbReference type="OrthoDB" id="9803188at2"/>
<dbReference type="EMBL" id="FNFL01000001">
    <property type="protein sequence ID" value="SDJ86262.1"/>
    <property type="molecule type" value="Genomic_DNA"/>
</dbReference>
<dbReference type="PANTHER" id="PTHR30349:SF64">
    <property type="entry name" value="PROPHAGE INTEGRASE INTD-RELATED"/>
    <property type="match status" value="1"/>
</dbReference>
<dbReference type="Pfam" id="PF00589">
    <property type="entry name" value="Phage_integrase"/>
    <property type="match status" value="1"/>
</dbReference>
<gene>
    <name evidence="7" type="ORF">SAMN05216243_1197</name>
</gene>
<evidence type="ECO:0000259" key="5">
    <source>
        <dbReference type="PROSITE" id="PS51898"/>
    </source>
</evidence>
<dbReference type="AlphaFoldDB" id="A0A1G8X6L6"/>
<dbReference type="Gene3D" id="1.10.150.130">
    <property type="match status" value="1"/>
</dbReference>
<dbReference type="SUPFAM" id="SSF56349">
    <property type="entry name" value="DNA breaking-rejoining enzymes"/>
    <property type="match status" value="1"/>
</dbReference>
<dbReference type="GO" id="GO:0003677">
    <property type="term" value="F:DNA binding"/>
    <property type="evidence" value="ECO:0007669"/>
    <property type="project" value="UniProtKB-UniRule"/>
</dbReference>
<evidence type="ECO:0000313" key="8">
    <source>
        <dbReference type="Proteomes" id="UP000198694"/>
    </source>
</evidence>
<keyword evidence="3" id="KW-0233">DNA recombination</keyword>
<dbReference type="CDD" id="cd01189">
    <property type="entry name" value="INT_ICEBs1_C_like"/>
    <property type="match status" value="1"/>
</dbReference>
<accession>A0A1G8X6L6</accession>